<dbReference type="EMBL" id="UOFR01000068">
    <property type="protein sequence ID" value="VAW99569.1"/>
    <property type="molecule type" value="Genomic_DNA"/>
</dbReference>
<sequence length="375" mass="42119">DQFAKDKAYRQGESQLEMTETNLQKAMTQVQQNDPDARIAALQYVVTENRLSILLSTPNNPPIAKQIEFDGKSLRSQVFTVRELLSDPKSDRDILKKHLQSLHTMLITPIAEDLNALKTKTLILVPNDVLRYIPFAALYDGKRYLVQDYTLTLFNEAVKKDFNSKPAKIWKLAAMGLSLPVENLPALTNVREELDAVATKSGMNGKSYLNEAFTRVVLKDALRKNYNVLHLASHFEFVAGRPDASRFFLGDKSSLYLGDIAREDMRFDNFSLVTFSACETGLGGGLDADGRDMESLGALVQNQGARAVMATLWKVEDSSTASLMEMFYRVRHNNKLAKAASLRKAQLKFIKRGGGKSVLAHPYYWAPFVLMGDWR</sequence>
<proteinExistence type="predicted"/>
<reference evidence="2" key="1">
    <citation type="submission" date="2018-06" db="EMBL/GenBank/DDBJ databases">
        <authorList>
            <person name="Zhirakovskaya E."/>
        </authorList>
    </citation>
    <scope>NUCLEOTIDE SEQUENCE</scope>
</reference>
<protein>
    <recommendedName>
        <fullName evidence="1">CHAT domain-containing protein</fullName>
    </recommendedName>
</protein>
<feature type="non-terminal residue" evidence="2">
    <location>
        <position position="1"/>
    </location>
</feature>
<dbReference type="InterPro" id="IPR024983">
    <property type="entry name" value="CHAT_dom"/>
</dbReference>
<evidence type="ECO:0000259" key="1">
    <source>
        <dbReference type="Pfam" id="PF12770"/>
    </source>
</evidence>
<gene>
    <name evidence="2" type="ORF">MNBD_GAMMA21-682</name>
</gene>
<organism evidence="2">
    <name type="scientific">hydrothermal vent metagenome</name>
    <dbReference type="NCBI Taxonomy" id="652676"/>
    <lineage>
        <taxon>unclassified sequences</taxon>
        <taxon>metagenomes</taxon>
        <taxon>ecological metagenomes</taxon>
    </lineage>
</organism>
<evidence type="ECO:0000313" key="2">
    <source>
        <dbReference type="EMBL" id="VAW99569.1"/>
    </source>
</evidence>
<accession>A0A3B1AMV0</accession>
<feature type="domain" description="CHAT" evidence="1">
    <location>
        <begin position="97"/>
        <end position="373"/>
    </location>
</feature>
<dbReference type="Pfam" id="PF12770">
    <property type="entry name" value="CHAT"/>
    <property type="match status" value="1"/>
</dbReference>
<name>A0A3B1AMV0_9ZZZZ</name>
<dbReference type="AlphaFoldDB" id="A0A3B1AMV0"/>